<dbReference type="InterPro" id="IPR041657">
    <property type="entry name" value="HTH_17"/>
</dbReference>
<feature type="domain" description="Helix-turn-helix" evidence="1">
    <location>
        <begin position="21"/>
        <end position="71"/>
    </location>
</feature>
<dbReference type="AlphaFoldDB" id="A0A438MK30"/>
<gene>
    <name evidence="2" type="ORF">EDD27_8578</name>
</gene>
<protein>
    <submittedName>
        <fullName evidence="2">Excisionase family DNA binding protein</fullName>
    </submittedName>
</protein>
<dbReference type="Proteomes" id="UP000284824">
    <property type="component" value="Unassembled WGS sequence"/>
</dbReference>
<comment type="caution">
    <text evidence="2">The sequence shown here is derived from an EMBL/GenBank/DDBJ whole genome shotgun (WGS) entry which is preliminary data.</text>
</comment>
<dbReference type="RefSeq" id="WP_127937432.1">
    <property type="nucleotide sequence ID" value="NZ_SAUN01000001.1"/>
</dbReference>
<name>A0A438MK30_9ACTN</name>
<reference evidence="2 3" key="1">
    <citation type="submission" date="2019-01" db="EMBL/GenBank/DDBJ databases">
        <title>Sequencing the genomes of 1000 actinobacteria strains.</title>
        <authorList>
            <person name="Klenk H.-P."/>
        </authorList>
    </citation>
    <scope>NUCLEOTIDE SEQUENCE [LARGE SCALE GENOMIC DNA]</scope>
    <source>
        <strain evidence="2 3">DSM 43925</strain>
    </source>
</reference>
<sequence>MIVHDNFSKICHLGAQRSEDWLTSAELACLARVSLSTVRRWARNGIGPRPHRIGPRLVRYHRPDVETWLTGTSKKGEGA</sequence>
<keyword evidence="3" id="KW-1185">Reference proteome</keyword>
<dbReference type="EMBL" id="SAUN01000001">
    <property type="protein sequence ID" value="RVX45761.1"/>
    <property type="molecule type" value="Genomic_DNA"/>
</dbReference>
<evidence type="ECO:0000313" key="3">
    <source>
        <dbReference type="Proteomes" id="UP000284824"/>
    </source>
</evidence>
<proteinExistence type="predicted"/>
<dbReference type="InterPro" id="IPR009061">
    <property type="entry name" value="DNA-bd_dom_put_sf"/>
</dbReference>
<dbReference type="SUPFAM" id="SSF46955">
    <property type="entry name" value="Putative DNA-binding domain"/>
    <property type="match status" value="1"/>
</dbReference>
<evidence type="ECO:0000259" key="1">
    <source>
        <dbReference type="Pfam" id="PF12728"/>
    </source>
</evidence>
<dbReference type="OrthoDB" id="5524782at2"/>
<dbReference type="Pfam" id="PF12728">
    <property type="entry name" value="HTH_17"/>
    <property type="match status" value="1"/>
</dbReference>
<organism evidence="2 3">
    <name type="scientific">Nonomuraea polychroma</name>
    <dbReference type="NCBI Taxonomy" id="46176"/>
    <lineage>
        <taxon>Bacteria</taxon>
        <taxon>Bacillati</taxon>
        <taxon>Actinomycetota</taxon>
        <taxon>Actinomycetes</taxon>
        <taxon>Streptosporangiales</taxon>
        <taxon>Streptosporangiaceae</taxon>
        <taxon>Nonomuraea</taxon>
    </lineage>
</organism>
<accession>A0A438MK30</accession>
<evidence type="ECO:0000313" key="2">
    <source>
        <dbReference type="EMBL" id="RVX45761.1"/>
    </source>
</evidence>